<accession>A0A2I0AFA7</accession>
<protein>
    <submittedName>
        <fullName evidence="1">Uncharacterized protein</fullName>
    </submittedName>
</protein>
<organism evidence="1 2">
    <name type="scientific">Apostasia shenzhenica</name>
    <dbReference type="NCBI Taxonomy" id="1088818"/>
    <lineage>
        <taxon>Eukaryota</taxon>
        <taxon>Viridiplantae</taxon>
        <taxon>Streptophyta</taxon>
        <taxon>Embryophyta</taxon>
        <taxon>Tracheophyta</taxon>
        <taxon>Spermatophyta</taxon>
        <taxon>Magnoliopsida</taxon>
        <taxon>Liliopsida</taxon>
        <taxon>Asparagales</taxon>
        <taxon>Orchidaceae</taxon>
        <taxon>Apostasioideae</taxon>
        <taxon>Apostasia</taxon>
    </lineage>
</organism>
<sequence length="60" mass="6711">MLNLGLPYIIHRLTGGPLPEKMDFIISNASKVFGIRFTEPSSRIPFSRGRRTVVLNPAMP</sequence>
<proteinExistence type="predicted"/>
<name>A0A2I0AFA7_9ASPA</name>
<reference evidence="1 2" key="1">
    <citation type="journal article" date="2017" name="Nature">
        <title>The Apostasia genome and the evolution of orchids.</title>
        <authorList>
            <person name="Zhang G.Q."/>
            <person name="Liu K.W."/>
            <person name="Li Z."/>
            <person name="Lohaus R."/>
            <person name="Hsiao Y.Y."/>
            <person name="Niu S.C."/>
            <person name="Wang J.Y."/>
            <person name="Lin Y.C."/>
            <person name="Xu Q."/>
            <person name="Chen L.J."/>
            <person name="Yoshida K."/>
            <person name="Fujiwara S."/>
            <person name="Wang Z.W."/>
            <person name="Zhang Y.Q."/>
            <person name="Mitsuda N."/>
            <person name="Wang M."/>
            <person name="Liu G.H."/>
            <person name="Pecoraro L."/>
            <person name="Huang H.X."/>
            <person name="Xiao X.J."/>
            <person name="Lin M."/>
            <person name="Wu X.Y."/>
            <person name="Wu W.L."/>
            <person name="Chen Y.Y."/>
            <person name="Chang S.B."/>
            <person name="Sakamoto S."/>
            <person name="Ohme-Takagi M."/>
            <person name="Yagi M."/>
            <person name="Zeng S.J."/>
            <person name="Shen C.Y."/>
            <person name="Yeh C.M."/>
            <person name="Luo Y.B."/>
            <person name="Tsai W.C."/>
            <person name="Van de Peer Y."/>
            <person name="Liu Z.J."/>
        </authorList>
    </citation>
    <scope>NUCLEOTIDE SEQUENCE [LARGE SCALE GENOMIC DNA]</scope>
    <source>
        <strain evidence="2">cv. Shenzhen</strain>
        <tissue evidence="1">Stem</tissue>
    </source>
</reference>
<dbReference type="OrthoDB" id="10460519at2759"/>
<dbReference type="AlphaFoldDB" id="A0A2I0AFA7"/>
<gene>
    <name evidence="1" type="ORF">AXF42_Ash000051</name>
</gene>
<evidence type="ECO:0000313" key="1">
    <source>
        <dbReference type="EMBL" id="PKA54218.1"/>
    </source>
</evidence>
<evidence type="ECO:0000313" key="2">
    <source>
        <dbReference type="Proteomes" id="UP000236161"/>
    </source>
</evidence>
<keyword evidence="2" id="KW-1185">Reference proteome</keyword>
<dbReference type="Proteomes" id="UP000236161">
    <property type="component" value="Unassembled WGS sequence"/>
</dbReference>
<dbReference type="EMBL" id="KZ451982">
    <property type="protein sequence ID" value="PKA54218.1"/>
    <property type="molecule type" value="Genomic_DNA"/>
</dbReference>